<evidence type="ECO:0000313" key="20">
    <source>
        <dbReference type="Proteomes" id="UP001295684"/>
    </source>
</evidence>
<evidence type="ECO:0000256" key="2">
    <source>
        <dbReference type="ARBA" id="ARBA00011245"/>
    </source>
</evidence>
<keyword evidence="9" id="KW-0418">Kinase</keyword>
<sequence length="667" mass="76312">MGTTCCNQCKTENISVSERLRHYSRMINFTQRKESILLERSLADIKVPPPQSHGIKSRGVKVDINVNIITNVVGKRKSQDPIHTEIMKGKRISMISSKPPKIYCTNEADEKQKYDLGEEEEIKMSKPSVSDSSSSDSSSEYNIHQASLPKIKVSKCEENKEEIMIKKRSNAKVKFDPKNLLKEKGSNLEDNYEFCGKLGKGTYGEVLKLRHIITGEYRACKSFIKANYKSEKISLLYNEVRILKMMDHPNIVKVYDYYEDSDRFHIVMEYCEGGELFEYFSKSGAFTEDMASHIMKQILSAIAYLHSQNIIHSDLKAENIMFYYKNDDDLHVKLIDFGMATKYEEKKSRICGTPYYIAPEVLKNFYDSKADIWSLGVLIYILLVGIPPFKAASLKEVFKKILQGKVDFNNKTCQSLSEDSIEFIKQLLTYDPAERPSAAECLKLPWIKNQSQERKEKSKISTLVIKNLKKFTSERKLEIAVISYIANFVASSQNNQVMRDTFQMLDKDNDGVLSKQELINGLTKVFGKQAFLHEEIDQLLDNIDLNGNGVIDYSEFVTATSDYQKLCTEKNLKTAFDKFDLDGNGEITLDELREVLCGDEDDEDIRNLIKKVDKNGDGQINFEEFKDMMLTLQYIKRNSMVSPEIGKGINSSLGVTALLENRRVSMF</sequence>
<dbReference type="AlphaFoldDB" id="A0AAD1X6V2"/>
<proteinExistence type="inferred from homology"/>
<evidence type="ECO:0000256" key="1">
    <source>
        <dbReference type="ARBA" id="ARBA00001946"/>
    </source>
</evidence>
<keyword evidence="6" id="KW-0479">Metal-binding</keyword>
<evidence type="ECO:0000259" key="17">
    <source>
        <dbReference type="PROSITE" id="PS50011"/>
    </source>
</evidence>
<keyword evidence="8 15" id="KW-0547">Nucleotide-binding</keyword>
<keyword evidence="4" id="KW-0723">Serine/threonine-protein kinase</keyword>
<dbReference type="PROSITE" id="PS50011">
    <property type="entry name" value="PROTEIN_KINASE_DOM"/>
    <property type="match status" value="1"/>
</dbReference>
<dbReference type="EMBL" id="CAMPGE010001126">
    <property type="protein sequence ID" value="CAI2359896.1"/>
    <property type="molecule type" value="Genomic_DNA"/>
</dbReference>
<evidence type="ECO:0000256" key="7">
    <source>
        <dbReference type="ARBA" id="ARBA00022737"/>
    </source>
</evidence>
<evidence type="ECO:0000256" key="8">
    <source>
        <dbReference type="ARBA" id="ARBA00022741"/>
    </source>
</evidence>
<dbReference type="CDD" id="cd00051">
    <property type="entry name" value="EFh"/>
    <property type="match status" value="1"/>
</dbReference>
<gene>
    <name evidence="19" type="ORF">ECRASSUSDP1_LOCUS1190</name>
</gene>
<dbReference type="SUPFAM" id="SSF47473">
    <property type="entry name" value="EF-hand"/>
    <property type="match status" value="1"/>
</dbReference>
<evidence type="ECO:0000256" key="4">
    <source>
        <dbReference type="ARBA" id="ARBA00022527"/>
    </source>
</evidence>
<evidence type="ECO:0000313" key="19">
    <source>
        <dbReference type="EMBL" id="CAI2359896.1"/>
    </source>
</evidence>
<dbReference type="GO" id="GO:0004674">
    <property type="term" value="F:protein serine/threonine kinase activity"/>
    <property type="evidence" value="ECO:0007669"/>
    <property type="project" value="UniProtKB-KW"/>
</dbReference>
<feature type="domain" description="Protein kinase" evidence="17">
    <location>
        <begin position="192"/>
        <end position="447"/>
    </location>
</feature>
<name>A0AAD1X6V2_EUPCR</name>
<evidence type="ECO:0000256" key="3">
    <source>
        <dbReference type="ARBA" id="ARBA00012513"/>
    </source>
</evidence>
<dbReference type="FunFam" id="3.30.200.20:FF:000315">
    <property type="entry name" value="Calcium-dependent protein kinase 3"/>
    <property type="match status" value="1"/>
</dbReference>
<evidence type="ECO:0000259" key="18">
    <source>
        <dbReference type="PROSITE" id="PS50222"/>
    </source>
</evidence>
<feature type="compositionally biased region" description="Low complexity" evidence="16">
    <location>
        <begin position="128"/>
        <end position="139"/>
    </location>
</feature>
<evidence type="ECO:0000256" key="12">
    <source>
        <dbReference type="ARBA" id="ARBA00024334"/>
    </source>
</evidence>
<comment type="cofactor">
    <cofactor evidence="1">
        <name>Mg(2+)</name>
        <dbReference type="ChEBI" id="CHEBI:18420"/>
    </cofactor>
</comment>
<keyword evidence="11 15" id="KW-0067">ATP-binding</keyword>
<comment type="subunit">
    <text evidence="2">Monomer.</text>
</comment>
<dbReference type="PROSITE" id="PS00107">
    <property type="entry name" value="PROTEIN_KINASE_ATP"/>
    <property type="match status" value="1"/>
</dbReference>
<dbReference type="FunFam" id="1.10.238.10:FF:000003">
    <property type="entry name" value="Calmodulin A"/>
    <property type="match status" value="1"/>
</dbReference>
<organism evidence="19 20">
    <name type="scientific">Euplotes crassus</name>
    <dbReference type="NCBI Taxonomy" id="5936"/>
    <lineage>
        <taxon>Eukaryota</taxon>
        <taxon>Sar</taxon>
        <taxon>Alveolata</taxon>
        <taxon>Ciliophora</taxon>
        <taxon>Intramacronucleata</taxon>
        <taxon>Spirotrichea</taxon>
        <taxon>Hypotrichia</taxon>
        <taxon>Euplotida</taxon>
        <taxon>Euplotidae</taxon>
        <taxon>Moneuplotes</taxon>
    </lineage>
</organism>
<evidence type="ECO:0000256" key="6">
    <source>
        <dbReference type="ARBA" id="ARBA00022723"/>
    </source>
</evidence>
<dbReference type="InterPro" id="IPR000719">
    <property type="entry name" value="Prot_kinase_dom"/>
</dbReference>
<dbReference type="Gene3D" id="1.10.238.10">
    <property type="entry name" value="EF-hand"/>
    <property type="match status" value="2"/>
</dbReference>
<dbReference type="FunFam" id="1.10.510.10:FF:000571">
    <property type="entry name" value="Maternal embryonic leucine zipper kinase"/>
    <property type="match status" value="1"/>
</dbReference>
<evidence type="ECO:0000256" key="10">
    <source>
        <dbReference type="ARBA" id="ARBA00022837"/>
    </source>
</evidence>
<dbReference type="EC" id="2.7.11.1" evidence="3"/>
<dbReference type="Proteomes" id="UP001295684">
    <property type="component" value="Unassembled WGS sequence"/>
</dbReference>
<keyword evidence="20" id="KW-1185">Reference proteome</keyword>
<dbReference type="InterPro" id="IPR017441">
    <property type="entry name" value="Protein_kinase_ATP_BS"/>
</dbReference>
<dbReference type="PROSITE" id="PS50222">
    <property type="entry name" value="EF_HAND_2"/>
    <property type="match status" value="4"/>
</dbReference>
<comment type="catalytic activity">
    <reaction evidence="13">
        <text>L-threonyl-[protein] + ATP = O-phospho-L-threonyl-[protein] + ADP + H(+)</text>
        <dbReference type="Rhea" id="RHEA:46608"/>
        <dbReference type="Rhea" id="RHEA-COMP:11060"/>
        <dbReference type="Rhea" id="RHEA-COMP:11605"/>
        <dbReference type="ChEBI" id="CHEBI:15378"/>
        <dbReference type="ChEBI" id="CHEBI:30013"/>
        <dbReference type="ChEBI" id="CHEBI:30616"/>
        <dbReference type="ChEBI" id="CHEBI:61977"/>
        <dbReference type="ChEBI" id="CHEBI:456216"/>
        <dbReference type="EC" id="2.7.11.1"/>
    </reaction>
</comment>
<evidence type="ECO:0000256" key="11">
    <source>
        <dbReference type="ARBA" id="ARBA00022840"/>
    </source>
</evidence>
<evidence type="ECO:0000256" key="16">
    <source>
        <dbReference type="SAM" id="MobiDB-lite"/>
    </source>
</evidence>
<protein>
    <recommendedName>
        <fullName evidence="3">non-specific serine/threonine protein kinase</fullName>
        <ecNumber evidence="3">2.7.11.1</ecNumber>
    </recommendedName>
</protein>
<feature type="domain" description="EF-hand" evidence="18">
    <location>
        <begin position="567"/>
        <end position="596"/>
    </location>
</feature>
<dbReference type="SUPFAM" id="SSF56112">
    <property type="entry name" value="Protein kinase-like (PK-like)"/>
    <property type="match status" value="1"/>
</dbReference>
<dbReference type="CDD" id="cd05117">
    <property type="entry name" value="STKc_CAMK"/>
    <property type="match status" value="1"/>
</dbReference>
<evidence type="ECO:0000256" key="15">
    <source>
        <dbReference type="PROSITE-ProRule" id="PRU10141"/>
    </source>
</evidence>
<feature type="domain" description="EF-hand" evidence="18">
    <location>
        <begin position="493"/>
        <end position="528"/>
    </location>
</feature>
<dbReference type="InterPro" id="IPR011992">
    <property type="entry name" value="EF-hand-dom_pair"/>
</dbReference>
<dbReference type="InterPro" id="IPR018247">
    <property type="entry name" value="EF_Hand_1_Ca_BS"/>
</dbReference>
<comment type="caution">
    <text evidence="19">The sequence shown here is derived from an EMBL/GenBank/DDBJ whole genome shotgun (WGS) entry which is preliminary data.</text>
</comment>
<accession>A0AAD1X6V2</accession>
<dbReference type="Gene3D" id="1.10.510.10">
    <property type="entry name" value="Transferase(Phosphotransferase) domain 1"/>
    <property type="match status" value="1"/>
</dbReference>
<dbReference type="Pfam" id="PF00069">
    <property type="entry name" value="Pkinase"/>
    <property type="match status" value="1"/>
</dbReference>
<dbReference type="SMART" id="SM00220">
    <property type="entry name" value="S_TKc"/>
    <property type="match status" value="1"/>
</dbReference>
<comment type="catalytic activity">
    <reaction evidence="14">
        <text>L-seryl-[protein] + ATP = O-phospho-L-seryl-[protein] + ADP + H(+)</text>
        <dbReference type="Rhea" id="RHEA:17989"/>
        <dbReference type="Rhea" id="RHEA-COMP:9863"/>
        <dbReference type="Rhea" id="RHEA-COMP:11604"/>
        <dbReference type="ChEBI" id="CHEBI:15378"/>
        <dbReference type="ChEBI" id="CHEBI:29999"/>
        <dbReference type="ChEBI" id="CHEBI:30616"/>
        <dbReference type="ChEBI" id="CHEBI:83421"/>
        <dbReference type="ChEBI" id="CHEBI:456216"/>
        <dbReference type="EC" id="2.7.11.1"/>
    </reaction>
</comment>
<feature type="domain" description="EF-hand" evidence="18">
    <location>
        <begin position="531"/>
        <end position="566"/>
    </location>
</feature>
<dbReference type="InterPro" id="IPR002048">
    <property type="entry name" value="EF_hand_dom"/>
</dbReference>
<dbReference type="Gene3D" id="3.30.200.20">
    <property type="entry name" value="Phosphorylase Kinase, domain 1"/>
    <property type="match status" value="1"/>
</dbReference>
<dbReference type="PANTHER" id="PTHR24349">
    <property type="entry name" value="SERINE/THREONINE-PROTEIN KINASE"/>
    <property type="match status" value="1"/>
</dbReference>
<feature type="region of interest" description="Disordered" evidence="16">
    <location>
        <begin position="118"/>
        <end position="143"/>
    </location>
</feature>
<reference evidence="19" key="1">
    <citation type="submission" date="2023-07" db="EMBL/GenBank/DDBJ databases">
        <authorList>
            <consortium name="AG Swart"/>
            <person name="Singh M."/>
            <person name="Singh A."/>
            <person name="Seah K."/>
            <person name="Emmerich C."/>
        </authorList>
    </citation>
    <scope>NUCLEOTIDE SEQUENCE</scope>
    <source>
        <strain evidence="19">DP1</strain>
    </source>
</reference>
<evidence type="ECO:0000256" key="5">
    <source>
        <dbReference type="ARBA" id="ARBA00022679"/>
    </source>
</evidence>
<dbReference type="SMART" id="SM00054">
    <property type="entry name" value="EFh"/>
    <property type="match status" value="4"/>
</dbReference>
<dbReference type="InterPro" id="IPR008271">
    <property type="entry name" value="Ser/Thr_kinase_AS"/>
</dbReference>
<evidence type="ECO:0000256" key="13">
    <source>
        <dbReference type="ARBA" id="ARBA00047899"/>
    </source>
</evidence>
<dbReference type="GO" id="GO:0005524">
    <property type="term" value="F:ATP binding"/>
    <property type="evidence" value="ECO:0007669"/>
    <property type="project" value="UniProtKB-UniRule"/>
</dbReference>
<feature type="binding site" evidence="15">
    <location>
        <position position="221"/>
    </location>
    <ligand>
        <name>ATP</name>
        <dbReference type="ChEBI" id="CHEBI:30616"/>
    </ligand>
</feature>
<dbReference type="PROSITE" id="PS00018">
    <property type="entry name" value="EF_HAND_1"/>
    <property type="match status" value="3"/>
</dbReference>
<dbReference type="InterPro" id="IPR050205">
    <property type="entry name" value="CDPK_Ser/Thr_kinases"/>
</dbReference>
<feature type="domain" description="EF-hand" evidence="18">
    <location>
        <begin position="600"/>
        <end position="635"/>
    </location>
</feature>
<keyword evidence="10" id="KW-0106">Calcium</keyword>
<dbReference type="Pfam" id="PF13499">
    <property type="entry name" value="EF-hand_7"/>
    <property type="match status" value="2"/>
</dbReference>
<dbReference type="PROSITE" id="PS00108">
    <property type="entry name" value="PROTEIN_KINASE_ST"/>
    <property type="match status" value="1"/>
</dbReference>
<dbReference type="GO" id="GO:0005509">
    <property type="term" value="F:calcium ion binding"/>
    <property type="evidence" value="ECO:0007669"/>
    <property type="project" value="InterPro"/>
</dbReference>
<evidence type="ECO:0000256" key="9">
    <source>
        <dbReference type="ARBA" id="ARBA00022777"/>
    </source>
</evidence>
<keyword evidence="5" id="KW-0808">Transferase</keyword>
<keyword evidence="7" id="KW-0677">Repeat</keyword>
<dbReference type="InterPro" id="IPR011009">
    <property type="entry name" value="Kinase-like_dom_sf"/>
</dbReference>
<evidence type="ECO:0000256" key="14">
    <source>
        <dbReference type="ARBA" id="ARBA00048679"/>
    </source>
</evidence>
<comment type="similarity">
    <text evidence="12">Belongs to the protein kinase superfamily. Ser/Thr protein kinase family. CDPK subfamily.</text>
</comment>